<gene>
    <name evidence="1" type="ORF">OUZ56_017974</name>
</gene>
<accession>A0ABR0AUA2</accession>
<reference evidence="1 2" key="1">
    <citation type="journal article" date="2023" name="Nucleic Acids Res.">
        <title>The hologenome of Daphnia magna reveals possible DNA methylation and microbiome-mediated evolution of the host genome.</title>
        <authorList>
            <person name="Chaturvedi A."/>
            <person name="Li X."/>
            <person name="Dhandapani V."/>
            <person name="Marshall H."/>
            <person name="Kissane S."/>
            <person name="Cuenca-Cambronero M."/>
            <person name="Asole G."/>
            <person name="Calvet F."/>
            <person name="Ruiz-Romero M."/>
            <person name="Marangio P."/>
            <person name="Guigo R."/>
            <person name="Rago D."/>
            <person name="Mirbahai L."/>
            <person name="Eastwood N."/>
            <person name="Colbourne J.K."/>
            <person name="Zhou J."/>
            <person name="Mallon E."/>
            <person name="Orsini L."/>
        </authorList>
    </citation>
    <scope>NUCLEOTIDE SEQUENCE [LARGE SCALE GENOMIC DNA]</scope>
    <source>
        <strain evidence="1">LRV0_1</strain>
    </source>
</reference>
<dbReference type="EMBL" id="JAOYFB010000038">
    <property type="protein sequence ID" value="KAK4028528.1"/>
    <property type="molecule type" value="Genomic_DNA"/>
</dbReference>
<proteinExistence type="predicted"/>
<sequence>MIPNRPELPDVIGGARTVDSKSGFYGGHQIDIIRQMAREIRLVMWAANAADALKCDATHGIRQLRSDAFIVHRRIIHRCPR</sequence>
<name>A0ABR0AUA2_9CRUS</name>
<comment type="caution">
    <text evidence="1">The sequence shown here is derived from an EMBL/GenBank/DDBJ whole genome shotgun (WGS) entry which is preliminary data.</text>
</comment>
<evidence type="ECO:0000313" key="2">
    <source>
        <dbReference type="Proteomes" id="UP001234178"/>
    </source>
</evidence>
<dbReference type="Proteomes" id="UP001234178">
    <property type="component" value="Unassembled WGS sequence"/>
</dbReference>
<organism evidence="1 2">
    <name type="scientific">Daphnia magna</name>
    <dbReference type="NCBI Taxonomy" id="35525"/>
    <lineage>
        <taxon>Eukaryota</taxon>
        <taxon>Metazoa</taxon>
        <taxon>Ecdysozoa</taxon>
        <taxon>Arthropoda</taxon>
        <taxon>Crustacea</taxon>
        <taxon>Branchiopoda</taxon>
        <taxon>Diplostraca</taxon>
        <taxon>Cladocera</taxon>
        <taxon>Anomopoda</taxon>
        <taxon>Daphniidae</taxon>
        <taxon>Daphnia</taxon>
    </lineage>
</organism>
<evidence type="ECO:0000313" key="1">
    <source>
        <dbReference type="EMBL" id="KAK4028528.1"/>
    </source>
</evidence>
<protein>
    <submittedName>
        <fullName evidence="1">Uncharacterized protein</fullName>
    </submittedName>
</protein>
<keyword evidence="2" id="KW-1185">Reference proteome</keyword>